<protein>
    <submittedName>
        <fullName evidence="2">NIPSNAP protein</fullName>
    </submittedName>
</protein>
<sequence>MILELCVYRCLPGRLPALMNRFESSTLDLFAKHGFTPHGFFTTMVGRSAQELTYMLLWDSLDQREKCWHSFHHDPDWIAARTASEADGMIVVNASNQLLQPTPFSPLR</sequence>
<evidence type="ECO:0000313" key="3">
    <source>
        <dbReference type="Proteomes" id="UP000244069"/>
    </source>
</evidence>
<dbReference type="OrthoDB" id="4124121at2"/>
<feature type="domain" description="NIPSNAP" evidence="1">
    <location>
        <begin position="4"/>
        <end position="106"/>
    </location>
</feature>
<keyword evidence="3" id="KW-1185">Reference proteome</keyword>
<evidence type="ECO:0000313" key="2">
    <source>
        <dbReference type="EMBL" id="PTX39796.1"/>
    </source>
</evidence>
<dbReference type="Pfam" id="PF07978">
    <property type="entry name" value="NIPSNAP"/>
    <property type="match status" value="1"/>
</dbReference>
<organism evidence="2 3">
    <name type="scientific">Allosediminivita pacifica</name>
    <dbReference type="NCBI Taxonomy" id="1267769"/>
    <lineage>
        <taxon>Bacteria</taxon>
        <taxon>Pseudomonadati</taxon>
        <taxon>Pseudomonadota</taxon>
        <taxon>Alphaproteobacteria</taxon>
        <taxon>Rhodobacterales</taxon>
        <taxon>Paracoccaceae</taxon>
        <taxon>Allosediminivita</taxon>
    </lineage>
</organism>
<dbReference type="InterPro" id="IPR012577">
    <property type="entry name" value="NIPSNAP"/>
</dbReference>
<dbReference type="EMBL" id="QBKN01000036">
    <property type="protein sequence ID" value="PTX39796.1"/>
    <property type="molecule type" value="Genomic_DNA"/>
</dbReference>
<gene>
    <name evidence="2" type="ORF">C8N44_13639</name>
</gene>
<comment type="caution">
    <text evidence="2">The sequence shown here is derived from an EMBL/GenBank/DDBJ whole genome shotgun (WGS) entry which is preliminary data.</text>
</comment>
<dbReference type="SUPFAM" id="SSF54909">
    <property type="entry name" value="Dimeric alpha+beta barrel"/>
    <property type="match status" value="1"/>
</dbReference>
<dbReference type="AlphaFoldDB" id="A0A2T6A7N2"/>
<reference evidence="2 3" key="1">
    <citation type="submission" date="2018-04" db="EMBL/GenBank/DDBJ databases">
        <title>Genomic Encyclopedia of Archaeal and Bacterial Type Strains, Phase II (KMG-II): from individual species to whole genera.</title>
        <authorList>
            <person name="Goeker M."/>
        </authorList>
    </citation>
    <scope>NUCLEOTIDE SEQUENCE [LARGE SCALE GENOMIC DNA]</scope>
    <source>
        <strain evidence="2 3">DSM 29329</strain>
    </source>
</reference>
<proteinExistence type="predicted"/>
<dbReference type="RefSeq" id="WP_107978629.1">
    <property type="nucleotide sequence ID" value="NZ_BMEZ01000035.1"/>
</dbReference>
<dbReference type="InterPro" id="IPR011008">
    <property type="entry name" value="Dimeric_a/b-barrel"/>
</dbReference>
<evidence type="ECO:0000259" key="1">
    <source>
        <dbReference type="Pfam" id="PF07978"/>
    </source>
</evidence>
<dbReference type="Gene3D" id="3.30.70.100">
    <property type="match status" value="1"/>
</dbReference>
<accession>A0A2T6A7N2</accession>
<dbReference type="Proteomes" id="UP000244069">
    <property type="component" value="Unassembled WGS sequence"/>
</dbReference>
<name>A0A2T6A7N2_9RHOB</name>